<accession>A0A644ZIY3</accession>
<dbReference type="AlphaFoldDB" id="A0A644ZIY3"/>
<evidence type="ECO:0000313" key="1">
    <source>
        <dbReference type="EMBL" id="MPM40840.1"/>
    </source>
</evidence>
<name>A0A644ZIY3_9ZZZZ</name>
<gene>
    <name evidence="1" type="ORF">SDC9_87488</name>
</gene>
<sequence length="219" mass="24737">MHRSHRLHHASKLTRSIERKRAVGENSAWQSAHKIENTCFGPLVLAKSFVIHKQIHHFFARINFVEPSDKLIGCQRPAFPALLRETECNVVAQPEILQKKFQTRILSIAIKIIRAFPTQHVLGAFSEHNIIAHAINHVADFVGINQLSITKSSTLITYQIIQQLLLTFHLCTEFLFVAQCSQRMAVRFCQKLHTAGVGKSSVAVNYLGCIFGKLLKSHP</sequence>
<comment type="caution">
    <text evidence="1">The sequence shown here is derived from an EMBL/GenBank/DDBJ whole genome shotgun (WGS) entry which is preliminary data.</text>
</comment>
<dbReference type="EMBL" id="VSSQ01009143">
    <property type="protein sequence ID" value="MPM40840.1"/>
    <property type="molecule type" value="Genomic_DNA"/>
</dbReference>
<reference evidence="1" key="1">
    <citation type="submission" date="2019-08" db="EMBL/GenBank/DDBJ databases">
        <authorList>
            <person name="Kucharzyk K."/>
            <person name="Murdoch R.W."/>
            <person name="Higgins S."/>
            <person name="Loffler F."/>
        </authorList>
    </citation>
    <scope>NUCLEOTIDE SEQUENCE</scope>
</reference>
<proteinExistence type="predicted"/>
<organism evidence="1">
    <name type="scientific">bioreactor metagenome</name>
    <dbReference type="NCBI Taxonomy" id="1076179"/>
    <lineage>
        <taxon>unclassified sequences</taxon>
        <taxon>metagenomes</taxon>
        <taxon>ecological metagenomes</taxon>
    </lineage>
</organism>
<protein>
    <submittedName>
        <fullName evidence="1">Uncharacterized protein</fullName>
    </submittedName>
</protein>